<feature type="compositionally biased region" description="Polar residues" evidence="1">
    <location>
        <begin position="217"/>
        <end position="230"/>
    </location>
</feature>
<comment type="caution">
    <text evidence="2">The sequence shown here is derived from an EMBL/GenBank/DDBJ whole genome shotgun (WGS) entry which is preliminary data.</text>
</comment>
<dbReference type="RefSeq" id="XP_067753309.1">
    <property type="nucleotide sequence ID" value="XM_067897152.1"/>
</dbReference>
<name>A0A836HXG0_9TRYP</name>
<keyword evidence="3" id="KW-1185">Reference proteome</keyword>
<gene>
    <name evidence="2" type="ORF">JKF63_01103</name>
</gene>
<feature type="compositionally biased region" description="Low complexity" evidence="1">
    <location>
        <begin position="233"/>
        <end position="242"/>
    </location>
</feature>
<feature type="region of interest" description="Disordered" evidence="1">
    <location>
        <begin position="1"/>
        <end position="76"/>
    </location>
</feature>
<evidence type="ECO:0000256" key="1">
    <source>
        <dbReference type="SAM" id="MobiDB-lite"/>
    </source>
</evidence>
<feature type="region of interest" description="Disordered" evidence="1">
    <location>
        <begin position="89"/>
        <end position="123"/>
    </location>
</feature>
<dbReference type="AlphaFoldDB" id="A0A836HXG0"/>
<accession>A0A836HXG0</accession>
<dbReference type="OrthoDB" id="267547at2759"/>
<feature type="region of interest" description="Disordered" evidence="1">
    <location>
        <begin position="389"/>
        <end position="464"/>
    </location>
</feature>
<dbReference type="KEGG" id="phet:94287229"/>
<dbReference type="EMBL" id="JAFJZO010000035">
    <property type="protein sequence ID" value="KAG5492525.1"/>
    <property type="molecule type" value="Genomic_DNA"/>
</dbReference>
<feature type="region of interest" description="Disordered" evidence="1">
    <location>
        <begin position="216"/>
        <end position="246"/>
    </location>
</feature>
<feature type="compositionally biased region" description="Basic and acidic residues" evidence="1">
    <location>
        <begin position="16"/>
        <end position="32"/>
    </location>
</feature>
<feature type="compositionally biased region" description="Polar residues" evidence="1">
    <location>
        <begin position="89"/>
        <end position="100"/>
    </location>
</feature>
<evidence type="ECO:0000313" key="3">
    <source>
        <dbReference type="Proteomes" id="UP000674318"/>
    </source>
</evidence>
<feature type="compositionally biased region" description="Low complexity" evidence="1">
    <location>
        <begin position="430"/>
        <end position="443"/>
    </location>
</feature>
<protein>
    <submittedName>
        <fullName evidence="2">Uncharacterized protein</fullName>
    </submittedName>
</protein>
<feature type="compositionally biased region" description="Polar residues" evidence="1">
    <location>
        <begin position="401"/>
        <end position="413"/>
    </location>
</feature>
<proteinExistence type="predicted"/>
<evidence type="ECO:0000313" key="2">
    <source>
        <dbReference type="EMBL" id="KAG5492525.1"/>
    </source>
</evidence>
<organism evidence="2 3">
    <name type="scientific">Porcisia hertigi</name>
    <dbReference type="NCBI Taxonomy" id="2761500"/>
    <lineage>
        <taxon>Eukaryota</taxon>
        <taxon>Discoba</taxon>
        <taxon>Euglenozoa</taxon>
        <taxon>Kinetoplastea</taxon>
        <taxon>Metakinetoplastina</taxon>
        <taxon>Trypanosomatida</taxon>
        <taxon>Trypanosomatidae</taxon>
        <taxon>Leishmaniinae</taxon>
        <taxon>Porcisia</taxon>
    </lineage>
</organism>
<dbReference type="Proteomes" id="UP000674318">
    <property type="component" value="Chromosome 35"/>
</dbReference>
<dbReference type="GeneID" id="94287229"/>
<reference evidence="2 3" key="1">
    <citation type="submission" date="2021-02" db="EMBL/GenBank/DDBJ databases">
        <title>Porcisia hertigi Genome sequencing and assembly.</title>
        <authorList>
            <person name="Almutairi H."/>
            <person name="Gatherer D."/>
        </authorList>
    </citation>
    <scope>NUCLEOTIDE SEQUENCE [LARGE SCALE GENOMIC DNA]</scope>
    <source>
        <strain evidence="2 3">C119</strain>
    </source>
</reference>
<sequence>MHPIPSISMKPQAVDAEPRHDKVDALSSHETESMELTIATTATTKSQRCRTSIRRGKDQSSSATMHEASTTASSAGSLSLLPMMTATTSPSCISATTSATGARKRARESAERSSGSHSQCGRSPLRLSAAGLLRCNTATPEQDEEETDFVVTTTRASPAHLQHTPTSQLLSQQQAAPYSVLPDDREDVPRELPVEQMLFTPATVARRPKPPIVLGETLQTSAPSTTSARDVTSPAVSSASRPSSHDEAVQAILRAGPPTTTRLVQLKPGYKVPSPQTPLWAALEDDGDENESAARGSGSTLGETLLNNTTQVTLFQLGEEEEANRTDAMATTTLATADMHKPVTTHECRRLGTRAAGSGSISLPAPGRSLNLLDEDGLDDEHLPLFVGTEGHGWDDKTDSESVSLTQEANQQERSQDMRAVLPRSRRGRGTTSSAAARASTSALSHTGKLGSANMSTPSPAPQRAVRTFVRTAQPHASPYSQLRRDVEGTVGEAPATATSESRTTVPAAAVNPNVVLSRKELRWKTDMLKWVERTRAFFHFIDTRPLHVTSSPLKLAAAASSRTQRKSRSQSVVTGVHRASIMALPREKKSRAATSMSLVNRSSSASTVPAAPSPSVAAYRSSHNAFEAVISRVKREAAAMVTKTRSTSAK</sequence>